<dbReference type="PANTHER" id="PTHR43722:SF1">
    <property type="entry name" value="PROLINE IMINOPEPTIDASE"/>
    <property type="match status" value="1"/>
</dbReference>
<feature type="region of interest" description="Disordered" evidence="10">
    <location>
        <begin position="302"/>
        <end position="325"/>
    </location>
</feature>
<keyword evidence="14" id="KW-1185">Reference proteome</keyword>
<dbReference type="EMBL" id="BAAAMU010000027">
    <property type="protein sequence ID" value="GAA1639655.1"/>
    <property type="molecule type" value="Genomic_DNA"/>
</dbReference>
<proteinExistence type="inferred from homology"/>
<evidence type="ECO:0000256" key="2">
    <source>
        <dbReference type="ARBA" id="ARBA00004496"/>
    </source>
</evidence>
<keyword evidence="11" id="KW-1133">Transmembrane helix</keyword>
<evidence type="ECO:0000313" key="14">
    <source>
        <dbReference type="Proteomes" id="UP001500064"/>
    </source>
</evidence>
<dbReference type="PRINTS" id="PR00793">
    <property type="entry name" value="PROAMNOPTASE"/>
</dbReference>
<feature type="transmembrane region" description="Helical" evidence="11">
    <location>
        <begin position="72"/>
        <end position="90"/>
    </location>
</feature>
<dbReference type="EC" id="3.4.11.5" evidence="4"/>
<keyword evidence="6" id="KW-0963">Cytoplasm</keyword>
<dbReference type="SUPFAM" id="SSF53474">
    <property type="entry name" value="alpha/beta-Hydrolases"/>
    <property type="match status" value="1"/>
</dbReference>
<feature type="transmembrane region" description="Helical" evidence="11">
    <location>
        <begin position="12"/>
        <end position="35"/>
    </location>
</feature>
<evidence type="ECO:0000259" key="12">
    <source>
        <dbReference type="Pfam" id="PF00561"/>
    </source>
</evidence>
<dbReference type="InterPro" id="IPR000073">
    <property type="entry name" value="AB_hydrolase_1"/>
</dbReference>
<evidence type="ECO:0000313" key="13">
    <source>
        <dbReference type="EMBL" id="GAA1639655.1"/>
    </source>
</evidence>
<keyword evidence="8" id="KW-0378">Hydrolase</keyword>
<dbReference type="InterPro" id="IPR005944">
    <property type="entry name" value="Pro_iminopeptidase"/>
</dbReference>
<comment type="subcellular location">
    <subcellularLocation>
        <location evidence="2">Cytoplasm</location>
    </subcellularLocation>
</comment>
<feature type="domain" description="AB hydrolase-1" evidence="12">
    <location>
        <begin position="135"/>
        <end position="237"/>
    </location>
</feature>
<evidence type="ECO:0000256" key="6">
    <source>
        <dbReference type="ARBA" id="ARBA00022490"/>
    </source>
</evidence>
<keyword evidence="11" id="KW-0472">Membrane</keyword>
<evidence type="ECO:0000256" key="5">
    <source>
        <dbReference type="ARBA" id="ARBA00022438"/>
    </source>
</evidence>
<organism evidence="13 14">
    <name type="scientific">Nonomuraea maheshkhaliensis</name>
    <dbReference type="NCBI Taxonomy" id="419590"/>
    <lineage>
        <taxon>Bacteria</taxon>
        <taxon>Bacillati</taxon>
        <taxon>Actinomycetota</taxon>
        <taxon>Actinomycetes</taxon>
        <taxon>Streptosporangiales</taxon>
        <taxon>Streptosporangiaceae</taxon>
        <taxon>Nonomuraea</taxon>
    </lineage>
</organism>
<sequence>MASFGRLAGRAVAGVVVLALSPVLGLAALAGTAMVGARPQVFAVTGLAVFASVFFLGLLLCVPRPAVGWGRWARAVVLLGVEAAVVWQVSAATLRPSAVPAAPAKVAGQREWRLETGSRLAYVRVSPRRVTRPEPVVFLHGGPGVGDLAGDSAFLGKLAADGFRVYVYDQLGAGRSGRLADPRGYGLTRDVADLEAVRLAIGAGRLNLVARDYGAQLAAAYLAQHPARVARTVLYSPAGLTGLPAGRAGDRPRSSAVLLGPGAIPDPRALAVSTLLRVDPVAAHAFAGDRELAGHLTLLRHQTPPPCPASDERPTGSGVAGLGEGGSGMTGFGATGFRLEGPGAAGSGPGAAGFGQEGAGVTGLGLREAEGAASPRSGGDVVALGPEAGAVSPRAGSDVAVRVPETDAATAGYGGYVALAGRAVPASVRRGLSAVETPVLIVKGPCDAQSWADATDYRSALPDARFAYAAGDEGFPGRGTAYLGILRAFLTDRPVDTYAAEGPPTDYRGPA</sequence>
<evidence type="ECO:0000256" key="10">
    <source>
        <dbReference type="SAM" id="MobiDB-lite"/>
    </source>
</evidence>
<evidence type="ECO:0000256" key="7">
    <source>
        <dbReference type="ARBA" id="ARBA00022670"/>
    </source>
</evidence>
<evidence type="ECO:0000256" key="4">
    <source>
        <dbReference type="ARBA" id="ARBA00012568"/>
    </source>
</evidence>
<dbReference type="Pfam" id="PF00561">
    <property type="entry name" value="Abhydrolase_1"/>
    <property type="match status" value="1"/>
</dbReference>
<accession>A0ABP4R7C1</accession>
<dbReference type="RefSeq" id="WP_346106924.1">
    <property type="nucleotide sequence ID" value="NZ_BAAAMU010000027.1"/>
</dbReference>
<comment type="similarity">
    <text evidence="3">Belongs to the peptidase S33 family.</text>
</comment>
<dbReference type="Proteomes" id="UP001500064">
    <property type="component" value="Unassembled WGS sequence"/>
</dbReference>
<reference evidence="14" key="1">
    <citation type="journal article" date="2019" name="Int. J. Syst. Evol. Microbiol.">
        <title>The Global Catalogue of Microorganisms (GCM) 10K type strain sequencing project: providing services to taxonomists for standard genome sequencing and annotation.</title>
        <authorList>
            <consortium name="The Broad Institute Genomics Platform"/>
            <consortium name="The Broad Institute Genome Sequencing Center for Infectious Disease"/>
            <person name="Wu L."/>
            <person name="Ma J."/>
        </authorList>
    </citation>
    <scope>NUCLEOTIDE SEQUENCE [LARGE SCALE GENOMIC DNA]</scope>
    <source>
        <strain evidence="14">JCM 13929</strain>
    </source>
</reference>
<keyword evidence="5" id="KW-0031">Aminopeptidase</keyword>
<keyword evidence="11" id="KW-0812">Transmembrane</keyword>
<evidence type="ECO:0000256" key="1">
    <source>
        <dbReference type="ARBA" id="ARBA00001585"/>
    </source>
</evidence>
<gene>
    <name evidence="13" type="ORF">GCM10009733_041010</name>
</gene>
<evidence type="ECO:0000256" key="9">
    <source>
        <dbReference type="ARBA" id="ARBA00029605"/>
    </source>
</evidence>
<feature type="transmembrane region" description="Helical" evidence="11">
    <location>
        <begin position="41"/>
        <end position="60"/>
    </location>
</feature>
<evidence type="ECO:0000256" key="3">
    <source>
        <dbReference type="ARBA" id="ARBA00010088"/>
    </source>
</evidence>
<protein>
    <recommendedName>
        <fullName evidence="4">prolyl aminopeptidase</fullName>
        <ecNumber evidence="4">3.4.11.5</ecNumber>
    </recommendedName>
    <alternativeName>
        <fullName evidence="9">Prolyl aminopeptidase</fullName>
    </alternativeName>
</protein>
<dbReference type="InterPro" id="IPR029058">
    <property type="entry name" value="AB_hydrolase_fold"/>
</dbReference>
<dbReference type="PANTHER" id="PTHR43722">
    <property type="entry name" value="PROLINE IMINOPEPTIDASE"/>
    <property type="match status" value="1"/>
</dbReference>
<name>A0ABP4R7C1_9ACTN</name>
<evidence type="ECO:0000256" key="11">
    <source>
        <dbReference type="SAM" id="Phobius"/>
    </source>
</evidence>
<comment type="caution">
    <text evidence="13">The sequence shown here is derived from an EMBL/GenBank/DDBJ whole genome shotgun (WGS) entry which is preliminary data.</text>
</comment>
<comment type="catalytic activity">
    <reaction evidence="1">
        <text>Release of N-terminal proline from a peptide.</text>
        <dbReference type="EC" id="3.4.11.5"/>
    </reaction>
</comment>
<keyword evidence="7" id="KW-0645">Protease</keyword>
<dbReference type="Gene3D" id="3.40.50.1820">
    <property type="entry name" value="alpha/beta hydrolase"/>
    <property type="match status" value="1"/>
</dbReference>
<dbReference type="InterPro" id="IPR002410">
    <property type="entry name" value="Peptidase_S33"/>
</dbReference>
<evidence type="ECO:0000256" key="8">
    <source>
        <dbReference type="ARBA" id="ARBA00022801"/>
    </source>
</evidence>